<dbReference type="Pfam" id="PF00201">
    <property type="entry name" value="UDPGT"/>
    <property type="match status" value="1"/>
</dbReference>
<dbReference type="GO" id="GO:0008194">
    <property type="term" value="F:UDP-glycosyltransferase activity"/>
    <property type="evidence" value="ECO:0007669"/>
    <property type="project" value="InterPro"/>
</dbReference>
<comment type="caution">
    <text evidence="5">The sequence shown here is derived from an EMBL/GenBank/DDBJ whole genome shotgun (WGS) entry which is preliminary data.</text>
</comment>
<dbReference type="PANTHER" id="PTHR48043">
    <property type="entry name" value="EG:EG0003.4 PROTEIN-RELATED"/>
    <property type="match status" value="1"/>
</dbReference>
<feature type="transmembrane region" description="Helical" evidence="4">
    <location>
        <begin position="186"/>
        <end position="207"/>
    </location>
</feature>
<dbReference type="SUPFAM" id="SSF53756">
    <property type="entry name" value="UDP-Glycosyltransferase/glycogen phosphorylase"/>
    <property type="match status" value="1"/>
</dbReference>
<feature type="transmembrane region" description="Helical" evidence="4">
    <location>
        <begin position="86"/>
        <end position="107"/>
    </location>
</feature>
<dbReference type="InterPro" id="IPR002213">
    <property type="entry name" value="UDP_glucos_trans"/>
</dbReference>
<evidence type="ECO:0000256" key="4">
    <source>
        <dbReference type="SAM" id="Phobius"/>
    </source>
</evidence>
<gene>
    <name evidence="5" type="ORF">OTU49_011231</name>
</gene>
<dbReference type="InterPro" id="IPR050271">
    <property type="entry name" value="UDP-glycosyltransferase"/>
</dbReference>
<dbReference type="PROSITE" id="PS00375">
    <property type="entry name" value="UDPGT"/>
    <property type="match status" value="1"/>
</dbReference>
<feature type="transmembrane region" description="Helical" evidence="4">
    <location>
        <begin position="655"/>
        <end position="678"/>
    </location>
</feature>
<evidence type="ECO:0000256" key="3">
    <source>
        <dbReference type="ARBA" id="ARBA00022679"/>
    </source>
</evidence>
<keyword evidence="2" id="KW-0328">Glycosyltransferase</keyword>
<keyword evidence="6" id="KW-1185">Reference proteome</keyword>
<dbReference type="Proteomes" id="UP001445076">
    <property type="component" value="Unassembled WGS sequence"/>
</dbReference>
<evidence type="ECO:0000256" key="2">
    <source>
        <dbReference type="ARBA" id="ARBA00022676"/>
    </source>
</evidence>
<comment type="similarity">
    <text evidence="1">Belongs to the UDP-glycosyltransferase family.</text>
</comment>
<dbReference type="AlphaFoldDB" id="A0AAW0W758"/>
<feature type="transmembrane region" description="Helical" evidence="4">
    <location>
        <begin position="138"/>
        <end position="166"/>
    </location>
</feature>
<feature type="transmembrane region" description="Helical" evidence="4">
    <location>
        <begin position="61"/>
        <end position="79"/>
    </location>
</feature>
<organism evidence="5 6">
    <name type="scientific">Cherax quadricarinatus</name>
    <name type="common">Australian red claw crayfish</name>
    <dbReference type="NCBI Taxonomy" id="27406"/>
    <lineage>
        <taxon>Eukaryota</taxon>
        <taxon>Metazoa</taxon>
        <taxon>Ecdysozoa</taxon>
        <taxon>Arthropoda</taxon>
        <taxon>Crustacea</taxon>
        <taxon>Multicrustacea</taxon>
        <taxon>Malacostraca</taxon>
        <taxon>Eumalacostraca</taxon>
        <taxon>Eucarida</taxon>
        <taxon>Decapoda</taxon>
        <taxon>Pleocyemata</taxon>
        <taxon>Astacidea</taxon>
        <taxon>Parastacoidea</taxon>
        <taxon>Parastacidae</taxon>
        <taxon>Cherax</taxon>
    </lineage>
</organism>
<evidence type="ECO:0000313" key="5">
    <source>
        <dbReference type="EMBL" id="KAK8724702.1"/>
    </source>
</evidence>
<keyword evidence="4" id="KW-0472">Membrane</keyword>
<feature type="transmembrane region" description="Helical" evidence="4">
    <location>
        <begin position="34"/>
        <end position="55"/>
    </location>
</feature>
<proteinExistence type="inferred from homology"/>
<evidence type="ECO:0000313" key="6">
    <source>
        <dbReference type="Proteomes" id="UP001445076"/>
    </source>
</evidence>
<feature type="transmembrane region" description="Helical" evidence="4">
    <location>
        <begin position="113"/>
        <end position="131"/>
    </location>
</feature>
<dbReference type="CDD" id="cd03784">
    <property type="entry name" value="GT1_Gtf-like"/>
    <property type="match status" value="1"/>
</dbReference>
<feature type="transmembrane region" description="Helical" evidence="4">
    <location>
        <begin position="6"/>
        <end position="27"/>
    </location>
</feature>
<keyword evidence="3" id="KW-0808">Transferase</keyword>
<feature type="non-terminal residue" evidence="5">
    <location>
        <position position="1"/>
    </location>
</feature>
<protein>
    <recommendedName>
        <fullName evidence="7">UDP-glucuronosyltransferase</fullName>
    </recommendedName>
</protein>
<keyword evidence="4" id="KW-1133">Transmembrane helix</keyword>
<name>A0AAW0W758_CHEQU</name>
<dbReference type="FunFam" id="3.40.50.2000:FF:000021">
    <property type="entry name" value="UDP-glucuronosyltransferase"/>
    <property type="match status" value="1"/>
</dbReference>
<accession>A0AAW0W758</accession>
<dbReference type="Gene3D" id="3.40.50.2000">
    <property type="entry name" value="Glycogen Phosphorylase B"/>
    <property type="match status" value="2"/>
</dbReference>
<evidence type="ECO:0000256" key="1">
    <source>
        <dbReference type="ARBA" id="ARBA00009995"/>
    </source>
</evidence>
<keyword evidence="4" id="KW-0812">Transmembrane</keyword>
<dbReference type="InterPro" id="IPR035595">
    <property type="entry name" value="UDP_glycos_trans_CS"/>
</dbReference>
<sequence>FLLKSVLVLLSTVLYLCCSLLCCACAAQYCAVPVLLSTVLCLCCSVLCCTCAAQYRAVPVLLSTVLCLCCSLLCCACAAHYCAVPVLLTTVLCLCCSVLCCACAAQYCAVPVLLSTVLCLCCSVLCYTCAAQHRAVPVLLTTVLCLCCSVLCCACAAHYCAVPVLLSTVPYLCCSVLPRPSLHLKMMSAATYAMMAAVMVLVAGELAPPEKQYKIMMLLPVSSQSHKNVFIPLARALADRGHQVTILANSSGTFEHPNITEITHGIPQVEQANMFEYRNDWISSWSIFAEILPTFASNFYKVPKVKKLYERRKEFDLFMVDHGFNEVVYPFLHEAPFIMVTTPGIDYRQSAVLGNVFNPVYVNNHMSDFPRPFSLWHRFYNALYQILFALYWRNWTVVPQIQKEISAQFPELPPLLELERNMSLALMNTHFSIGIPLPLLPSQVEVGAMHCRPGNPLPQELESWITGAGSAGVIYFNMGTVVPAITMPVQYRDLFIEAFRRLPQRVIWKYEGELEDVPDNLMITNWLPQQDILAHDNVKVFITHCGLLSMQEAIYHATPLLAVPIFADQPRNSMFIRNSEMGEILLWEELTEDMIVDAITNIISNPKYKENIVKKSKLMRDQPVPPTELAVFWTEYVIRHKGAPQLRSPAAQLSWVEFLMLDVIFLLHLTVFFLYFITRRILRVIYAKIFSSKDIKKKKE</sequence>
<dbReference type="EMBL" id="JARKIK010000085">
    <property type="protein sequence ID" value="KAK8724702.1"/>
    <property type="molecule type" value="Genomic_DNA"/>
</dbReference>
<evidence type="ECO:0008006" key="7">
    <source>
        <dbReference type="Google" id="ProtNLM"/>
    </source>
</evidence>
<reference evidence="5 6" key="1">
    <citation type="journal article" date="2024" name="BMC Genomics">
        <title>Genome assembly of redclaw crayfish (Cherax quadricarinatus) provides insights into its immune adaptation and hypoxia tolerance.</title>
        <authorList>
            <person name="Liu Z."/>
            <person name="Zheng J."/>
            <person name="Li H."/>
            <person name="Fang K."/>
            <person name="Wang S."/>
            <person name="He J."/>
            <person name="Zhou D."/>
            <person name="Weng S."/>
            <person name="Chi M."/>
            <person name="Gu Z."/>
            <person name="He J."/>
            <person name="Li F."/>
            <person name="Wang M."/>
        </authorList>
    </citation>
    <scope>NUCLEOTIDE SEQUENCE [LARGE SCALE GENOMIC DNA]</scope>
    <source>
        <strain evidence="5">ZL_2023a</strain>
    </source>
</reference>
<dbReference type="PANTHER" id="PTHR48043:SF159">
    <property type="entry name" value="EG:EG0003.4 PROTEIN-RELATED"/>
    <property type="match status" value="1"/>
</dbReference>